<proteinExistence type="predicted"/>
<sequence length="60" mass="6700">CPDCFTFSPEQLSFNAKNFQEKQTLTITRVKNSSQTVLIPISNGGGFDTVPAEIYPIYIE</sequence>
<reference evidence="1" key="1">
    <citation type="submission" date="2021-02" db="EMBL/GenBank/DDBJ databases">
        <authorList>
            <person name="Nowell W R."/>
        </authorList>
    </citation>
    <scope>NUCLEOTIDE SEQUENCE</scope>
</reference>
<gene>
    <name evidence="1" type="ORF">KXQ929_LOCUS53065</name>
</gene>
<evidence type="ECO:0000313" key="1">
    <source>
        <dbReference type="EMBL" id="CAF4435813.1"/>
    </source>
</evidence>
<dbReference type="Proteomes" id="UP000663868">
    <property type="component" value="Unassembled WGS sequence"/>
</dbReference>
<dbReference type="EMBL" id="CAJOBB010029291">
    <property type="protein sequence ID" value="CAF4435813.1"/>
    <property type="molecule type" value="Genomic_DNA"/>
</dbReference>
<comment type="caution">
    <text evidence="1">The sequence shown here is derived from an EMBL/GenBank/DDBJ whole genome shotgun (WGS) entry which is preliminary data.</text>
</comment>
<accession>A0A820R5M3</accession>
<feature type="non-terminal residue" evidence="1">
    <location>
        <position position="1"/>
    </location>
</feature>
<name>A0A820R5M3_9BILA</name>
<organism evidence="1 2">
    <name type="scientific">Adineta steineri</name>
    <dbReference type="NCBI Taxonomy" id="433720"/>
    <lineage>
        <taxon>Eukaryota</taxon>
        <taxon>Metazoa</taxon>
        <taxon>Spiralia</taxon>
        <taxon>Gnathifera</taxon>
        <taxon>Rotifera</taxon>
        <taxon>Eurotatoria</taxon>
        <taxon>Bdelloidea</taxon>
        <taxon>Adinetida</taxon>
        <taxon>Adinetidae</taxon>
        <taxon>Adineta</taxon>
    </lineage>
</organism>
<evidence type="ECO:0000313" key="2">
    <source>
        <dbReference type="Proteomes" id="UP000663868"/>
    </source>
</evidence>
<protein>
    <submittedName>
        <fullName evidence="1">Uncharacterized protein</fullName>
    </submittedName>
</protein>
<dbReference type="AlphaFoldDB" id="A0A820R5M3"/>